<dbReference type="InterPro" id="IPR053003">
    <property type="entry name" value="TRIM_RBCC_E3_ubiq-ligases"/>
</dbReference>
<dbReference type="Pfam" id="PF00643">
    <property type="entry name" value="zf-B_box"/>
    <property type="match status" value="1"/>
</dbReference>
<dbReference type="InterPro" id="IPR002083">
    <property type="entry name" value="MATH/TRAF_dom"/>
</dbReference>
<keyword evidence="4" id="KW-0863">Zinc-finger</keyword>
<evidence type="ECO:0000313" key="9">
    <source>
        <dbReference type="EMBL" id="CAG9333493.1"/>
    </source>
</evidence>
<evidence type="ECO:0000259" key="7">
    <source>
        <dbReference type="PROSITE" id="PS50119"/>
    </source>
</evidence>
<dbReference type="GO" id="GO:0051865">
    <property type="term" value="P:protein autoubiquitination"/>
    <property type="evidence" value="ECO:0007669"/>
    <property type="project" value="TreeGrafter"/>
</dbReference>
<feature type="coiled-coil region" evidence="5">
    <location>
        <begin position="169"/>
        <end position="236"/>
    </location>
</feature>
<dbReference type="PANTHER" id="PTHR36754:SF2">
    <property type="entry name" value="E3 UBIQUITIN-PROTEIN LIGASE TRIM37"/>
    <property type="match status" value="1"/>
</dbReference>
<dbReference type="GO" id="GO:0031625">
    <property type="term" value="F:ubiquitin protein ligase binding"/>
    <property type="evidence" value="ECO:0007669"/>
    <property type="project" value="TreeGrafter"/>
</dbReference>
<dbReference type="Gene3D" id="3.30.40.10">
    <property type="entry name" value="Zinc/RING finger domain, C3HC4 (zinc finger)"/>
    <property type="match status" value="1"/>
</dbReference>
<keyword evidence="10" id="KW-1185">Reference proteome</keyword>
<proteinExistence type="predicted"/>
<evidence type="ECO:0000256" key="2">
    <source>
        <dbReference type="ARBA" id="ARBA00022490"/>
    </source>
</evidence>
<dbReference type="SMART" id="SM00061">
    <property type="entry name" value="MATH"/>
    <property type="match status" value="1"/>
</dbReference>
<name>A0AAU9K7T6_9CILI</name>
<dbReference type="GO" id="GO:0005778">
    <property type="term" value="C:peroxisomal membrane"/>
    <property type="evidence" value="ECO:0007669"/>
    <property type="project" value="TreeGrafter"/>
</dbReference>
<evidence type="ECO:0000259" key="8">
    <source>
        <dbReference type="PROSITE" id="PS50144"/>
    </source>
</evidence>
<comment type="subcellular location">
    <subcellularLocation>
        <location evidence="1">Cytoplasm</location>
    </subcellularLocation>
</comment>
<dbReference type="CDD" id="cd16619">
    <property type="entry name" value="mRING-HC-C4C4_TRIM37_C-VIII"/>
    <property type="match status" value="1"/>
</dbReference>
<dbReference type="SMART" id="SM00336">
    <property type="entry name" value="BBOX"/>
    <property type="match status" value="1"/>
</dbReference>
<keyword evidence="3" id="KW-0479">Metal-binding</keyword>
<dbReference type="InterPro" id="IPR000315">
    <property type="entry name" value="Znf_B-box"/>
</dbReference>
<evidence type="ECO:0000259" key="6">
    <source>
        <dbReference type="PROSITE" id="PS50089"/>
    </source>
</evidence>
<dbReference type="SUPFAM" id="SSF57850">
    <property type="entry name" value="RING/U-box"/>
    <property type="match status" value="1"/>
</dbReference>
<evidence type="ECO:0000256" key="1">
    <source>
        <dbReference type="ARBA" id="ARBA00004496"/>
    </source>
</evidence>
<feature type="coiled-coil region" evidence="5">
    <location>
        <begin position="422"/>
        <end position="477"/>
    </location>
</feature>
<dbReference type="SUPFAM" id="SSF57845">
    <property type="entry name" value="B-box zinc-binding domain"/>
    <property type="match status" value="1"/>
</dbReference>
<dbReference type="PROSITE" id="PS50144">
    <property type="entry name" value="MATH"/>
    <property type="match status" value="1"/>
</dbReference>
<keyword evidence="4" id="KW-0862">Zinc</keyword>
<dbReference type="GO" id="GO:0061630">
    <property type="term" value="F:ubiquitin protein ligase activity"/>
    <property type="evidence" value="ECO:0007669"/>
    <property type="project" value="TreeGrafter"/>
</dbReference>
<dbReference type="GO" id="GO:0008270">
    <property type="term" value="F:zinc ion binding"/>
    <property type="evidence" value="ECO:0007669"/>
    <property type="project" value="UniProtKB-KW"/>
</dbReference>
<dbReference type="Pfam" id="PF22486">
    <property type="entry name" value="MATH_2"/>
    <property type="match status" value="1"/>
</dbReference>
<dbReference type="GO" id="GO:0016235">
    <property type="term" value="C:aggresome"/>
    <property type="evidence" value="ECO:0007669"/>
    <property type="project" value="TreeGrafter"/>
</dbReference>
<evidence type="ECO:0000256" key="5">
    <source>
        <dbReference type="SAM" id="Coils"/>
    </source>
</evidence>
<dbReference type="PANTHER" id="PTHR36754">
    <property type="entry name" value="E3 UBIQUITIN-PROTEIN LIGASE TRIM37"/>
    <property type="match status" value="1"/>
</dbReference>
<dbReference type="PROSITE" id="PS50119">
    <property type="entry name" value="ZF_BBOX"/>
    <property type="match status" value="1"/>
</dbReference>
<dbReference type="InterPro" id="IPR037299">
    <property type="entry name" value="TRIM37_MATH"/>
</dbReference>
<protein>
    <submittedName>
        <fullName evidence="9">Uncharacterized protein</fullName>
    </submittedName>
</protein>
<dbReference type="GO" id="GO:0006513">
    <property type="term" value="P:protein monoubiquitination"/>
    <property type="evidence" value="ECO:0007669"/>
    <property type="project" value="TreeGrafter"/>
</dbReference>
<dbReference type="Gene3D" id="3.30.160.60">
    <property type="entry name" value="Classic Zinc Finger"/>
    <property type="match status" value="1"/>
</dbReference>
<keyword evidence="2" id="KW-0963">Cytoplasm</keyword>
<comment type="caution">
    <text evidence="9">The sequence shown here is derived from an EMBL/GenBank/DDBJ whole genome shotgun (WGS) entry which is preliminary data.</text>
</comment>
<dbReference type="CDD" id="cd03773">
    <property type="entry name" value="MATH_TRIM37"/>
    <property type="match status" value="1"/>
</dbReference>
<dbReference type="GO" id="GO:0070842">
    <property type="term" value="P:aggresome assembly"/>
    <property type="evidence" value="ECO:0007669"/>
    <property type="project" value="TreeGrafter"/>
</dbReference>
<dbReference type="Gene3D" id="2.60.210.10">
    <property type="entry name" value="Apoptosis, Tumor Necrosis Factor Receptor Associated Protein 2, Chain A"/>
    <property type="match status" value="1"/>
</dbReference>
<organism evidence="9 10">
    <name type="scientific">Blepharisma stoltei</name>
    <dbReference type="NCBI Taxonomy" id="1481888"/>
    <lineage>
        <taxon>Eukaryota</taxon>
        <taxon>Sar</taxon>
        <taxon>Alveolata</taxon>
        <taxon>Ciliophora</taxon>
        <taxon>Postciliodesmatophora</taxon>
        <taxon>Heterotrichea</taxon>
        <taxon>Heterotrichida</taxon>
        <taxon>Blepharismidae</taxon>
        <taxon>Blepharisma</taxon>
    </lineage>
</organism>
<dbReference type="AlphaFoldDB" id="A0AAU9K7T6"/>
<reference evidence="9" key="1">
    <citation type="submission" date="2021-09" db="EMBL/GenBank/DDBJ databases">
        <authorList>
            <consortium name="AG Swart"/>
            <person name="Singh M."/>
            <person name="Singh A."/>
            <person name="Seah K."/>
            <person name="Emmerich C."/>
        </authorList>
    </citation>
    <scope>NUCLEOTIDE SEQUENCE</scope>
    <source>
        <strain evidence="9">ATCC30299</strain>
    </source>
</reference>
<evidence type="ECO:0000313" key="10">
    <source>
        <dbReference type="Proteomes" id="UP001162131"/>
    </source>
</evidence>
<dbReference type="InterPro" id="IPR001841">
    <property type="entry name" value="Znf_RING"/>
</dbReference>
<dbReference type="InterPro" id="IPR013083">
    <property type="entry name" value="Znf_RING/FYVE/PHD"/>
</dbReference>
<evidence type="ECO:0000256" key="3">
    <source>
        <dbReference type="ARBA" id="ARBA00022723"/>
    </source>
</evidence>
<evidence type="ECO:0000256" key="4">
    <source>
        <dbReference type="PROSITE-ProRule" id="PRU00024"/>
    </source>
</evidence>
<sequence length="568" mass="65785">MVERIQDSLNSSSNSIITNNRNIEEILKCFICFEKVIDAKLCPSCSKLCCNSCIIKWLSKKPECPHCRSPLRHQNLVNGRIVSEISQALESLQVSKPEPIEKCAAHSTPLSYYCLTCLKAVCSDCAMFGLEHKNHEFQRLSTVHEKHVEIIKHESQILRRRIWELSSILQEIDLNIAKVKKSNEEKSNELISSVQQMQERLDSELENRLQVLNKQKETLSEEIDHLENMHIKISKQLINNAKSKLIAKTPRIIKTLKELHLAPLPPLIPVPSEFPSEIIPNYDSEIFEINHYTVLRSSTEVVYSKILQSDGVSWRLKVYPNGNGVARDSYLSVFIEMIKGFQYSSKYEYRIEMANHLSSNLCVARENTSEFEPGECWGYNRFFKIQLLKEEGYLNEEDTILLRFFVRATTYSQKCRDQKHYINYLEASKNNLQEQLKNYKEKCEKNASVLDSDENPLEKIEEENLEEEKDGEEIGKEDELGILQKQIEIEWKVKNEGEEVKKVSRDELNTVLQRYMMTPEEVSSLSSESAEDCQEFGSRSCSDILLHDLLDPYEPEISNSHTNSEPFR</sequence>
<feature type="domain" description="RING-type" evidence="6">
    <location>
        <begin position="29"/>
        <end position="68"/>
    </location>
</feature>
<accession>A0AAU9K7T6</accession>
<dbReference type="PROSITE" id="PS50089">
    <property type="entry name" value="ZF_RING_2"/>
    <property type="match status" value="1"/>
</dbReference>
<dbReference type="Proteomes" id="UP001162131">
    <property type="component" value="Unassembled WGS sequence"/>
</dbReference>
<feature type="domain" description="B box-type" evidence="7">
    <location>
        <begin position="98"/>
        <end position="140"/>
    </location>
</feature>
<feature type="domain" description="MATH" evidence="8">
    <location>
        <begin position="282"/>
        <end position="406"/>
    </location>
</feature>
<gene>
    <name evidence="9" type="ORF">BSTOLATCC_MIC58304</name>
</gene>
<keyword evidence="5" id="KW-0175">Coiled coil</keyword>
<dbReference type="EMBL" id="CAJZBQ010000056">
    <property type="protein sequence ID" value="CAG9333493.1"/>
    <property type="molecule type" value="Genomic_DNA"/>
</dbReference>
<dbReference type="InterPro" id="IPR008974">
    <property type="entry name" value="TRAF-like"/>
</dbReference>
<dbReference type="GO" id="GO:0005164">
    <property type="term" value="F:tumor necrosis factor receptor binding"/>
    <property type="evidence" value="ECO:0007669"/>
    <property type="project" value="TreeGrafter"/>
</dbReference>
<dbReference type="SUPFAM" id="SSF49599">
    <property type="entry name" value="TRAF domain-like"/>
    <property type="match status" value="1"/>
</dbReference>